<feature type="compositionally biased region" description="Polar residues" evidence="1">
    <location>
        <begin position="54"/>
        <end position="63"/>
    </location>
</feature>
<gene>
    <name evidence="3" type="ORF">V6N12_031511</name>
</gene>
<dbReference type="PANTHER" id="PTHR33067:SF32">
    <property type="entry name" value="ASPARTIC PEPTIDASE DDI1-TYPE DOMAIN-CONTAINING PROTEIN"/>
    <property type="match status" value="1"/>
</dbReference>
<proteinExistence type="predicted"/>
<reference evidence="3 4" key="1">
    <citation type="journal article" date="2024" name="G3 (Bethesda)">
        <title>Genome assembly of Hibiscus sabdariffa L. provides insights into metabolisms of medicinal natural products.</title>
        <authorList>
            <person name="Kim T."/>
        </authorList>
    </citation>
    <scope>NUCLEOTIDE SEQUENCE [LARGE SCALE GENOMIC DNA]</scope>
    <source>
        <strain evidence="3">TK-2024</strain>
        <tissue evidence="3">Old leaves</tissue>
    </source>
</reference>
<feature type="region of interest" description="Disordered" evidence="1">
    <location>
        <begin position="677"/>
        <end position="742"/>
    </location>
</feature>
<feature type="region of interest" description="Disordered" evidence="1">
    <location>
        <begin position="54"/>
        <end position="126"/>
    </location>
</feature>
<name>A0ABR2CPG6_9ROSI</name>
<feature type="compositionally biased region" description="Low complexity" evidence="1">
    <location>
        <begin position="681"/>
        <end position="726"/>
    </location>
</feature>
<feature type="domain" description="Putative plant transposon protein" evidence="2">
    <location>
        <begin position="449"/>
        <end position="626"/>
    </location>
</feature>
<protein>
    <recommendedName>
        <fullName evidence="2">Putative plant transposon protein domain-containing protein</fullName>
    </recommendedName>
</protein>
<dbReference type="PANTHER" id="PTHR33067">
    <property type="entry name" value="RNA-DIRECTED DNA POLYMERASE-RELATED"/>
    <property type="match status" value="1"/>
</dbReference>
<feature type="compositionally biased region" description="Basic residues" evidence="1">
    <location>
        <begin position="413"/>
        <end position="427"/>
    </location>
</feature>
<keyword evidence="4" id="KW-1185">Reference proteome</keyword>
<feature type="compositionally biased region" description="Basic and acidic residues" evidence="1">
    <location>
        <begin position="76"/>
        <end position="95"/>
    </location>
</feature>
<dbReference type="EMBL" id="JBBPBM010000047">
    <property type="protein sequence ID" value="KAK8521617.1"/>
    <property type="molecule type" value="Genomic_DNA"/>
</dbReference>
<dbReference type="Pfam" id="PF20167">
    <property type="entry name" value="Transposase_32"/>
    <property type="match status" value="1"/>
</dbReference>
<evidence type="ECO:0000259" key="2">
    <source>
        <dbReference type="Pfam" id="PF20167"/>
    </source>
</evidence>
<feature type="region of interest" description="Disordered" evidence="1">
    <location>
        <begin position="407"/>
        <end position="429"/>
    </location>
</feature>
<evidence type="ECO:0000313" key="4">
    <source>
        <dbReference type="Proteomes" id="UP001472677"/>
    </source>
</evidence>
<dbReference type="InterPro" id="IPR021109">
    <property type="entry name" value="Peptidase_aspartic_dom_sf"/>
</dbReference>
<feature type="compositionally biased region" description="Low complexity" evidence="1">
    <location>
        <begin position="64"/>
        <end position="75"/>
    </location>
</feature>
<evidence type="ECO:0000313" key="3">
    <source>
        <dbReference type="EMBL" id="KAK8521617.1"/>
    </source>
</evidence>
<feature type="compositionally biased region" description="Polar residues" evidence="1">
    <location>
        <begin position="96"/>
        <end position="106"/>
    </location>
</feature>
<evidence type="ECO:0000256" key="1">
    <source>
        <dbReference type="SAM" id="MobiDB-lite"/>
    </source>
</evidence>
<accession>A0ABR2CPG6</accession>
<dbReference type="InterPro" id="IPR046796">
    <property type="entry name" value="Transposase_32_dom"/>
</dbReference>
<dbReference type="CDD" id="cd00303">
    <property type="entry name" value="retropepsin_like"/>
    <property type="match status" value="1"/>
</dbReference>
<organism evidence="3 4">
    <name type="scientific">Hibiscus sabdariffa</name>
    <name type="common">roselle</name>
    <dbReference type="NCBI Taxonomy" id="183260"/>
    <lineage>
        <taxon>Eukaryota</taxon>
        <taxon>Viridiplantae</taxon>
        <taxon>Streptophyta</taxon>
        <taxon>Embryophyta</taxon>
        <taxon>Tracheophyta</taxon>
        <taxon>Spermatophyta</taxon>
        <taxon>Magnoliopsida</taxon>
        <taxon>eudicotyledons</taxon>
        <taxon>Gunneridae</taxon>
        <taxon>Pentapetalae</taxon>
        <taxon>rosids</taxon>
        <taxon>malvids</taxon>
        <taxon>Malvales</taxon>
        <taxon>Malvaceae</taxon>
        <taxon>Malvoideae</taxon>
        <taxon>Hibiscus</taxon>
    </lineage>
</organism>
<dbReference type="Gene3D" id="2.40.70.10">
    <property type="entry name" value="Acid Proteases"/>
    <property type="match status" value="1"/>
</dbReference>
<dbReference type="Proteomes" id="UP001472677">
    <property type="component" value="Unassembled WGS sequence"/>
</dbReference>
<sequence>MAQTSAYMARTDRFIQKTDAFMDRTEMKLQNHDATLKSLETQKCKAITTRSGKVLTQTNNQGGTTASPSAATDTPARADETTKTSEDHSDPHNTYKGESSAESSHSQPKESEDIRPPPPFPQRLKKQKQDYHFKKFFDILKQVHINLPFVEALQQMLNYTKFLKDMVTRKKRIEEFETAAATETCLALMHNKVPAKKTDPGSFTIECFIGHNYPTKALCDPGASINLMPKSVFRKLGIGEAKPTMVMLQLADHSYVQPEGMIKDILVQVDKFIFLADFLILDCEADDEAPIILGRPFLATGRVLFDFGNEELILRVDDQQAEKKCTIQASLILRLRLIQKQVIGYSFGQEAQEEKLVETLRQHKEALGWAIADIKGINPTICMHKILLEENHKPTVDAQRRLNQAMKDVNKWRSPKRKRRQSPRHLPNKGLSHAENIWRQIFYSWLHDLGWFRLARQPARANLSWVIEFYTSNSAGEDNATVRGRRVAANATTINSILGLPDKDPSFYMMLGALEDEDFELIKDFLYEEGTAWNTTSRNPYSVSRTSLWPEAKLWNTFVKRNIIPTSHNQTVERTRLLLIHTIMTGYRVNVGEILAKELAAACTNDKGILAFPCLISALCRRAAVPTSPTDKYQAEKTGWTRAVYMRKMDVADVTPLNVAMPTPPTSPIHMPAAAANKVGPSVPAKAPSAPADARQSPAASPSVVPVSSHTTTSSPATTLAAMPASRDITPNSPLGCTPDAP</sequence>
<comment type="caution">
    <text evidence="3">The sequence shown here is derived from an EMBL/GenBank/DDBJ whole genome shotgun (WGS) entry which is preliminary data.</text>
</comment>